<dbReference type="EMBL" id="JAACJS010000015">
    <property type="protein sequence ID" value="NCI50766.1"/>
    <property type="molecule type" value="Genomic_DNA"/>
</dbReference>
<dbReference type="InterPro" id="IPR042176">
    <property type="entry name" value="Pantoate_ligase_C"/>
</dbReference>
<evidence type="ECO:0000256" key="7">
    <source>
        <dbReference type="ARBA" id="ARBA00048258"/>
    </source>
</evidence>
<keyword evidence="4 8" id="KW-0566">Pantothenate biosynthesis</keyword>
<keyword evidence="8" id="KW-0963">Cytoplasm</keyword>
<dbReference type="CDD" id="cd00560">
    <property type="entry name" value="PanC"/>
    <property type="match status" value="1"/>
</dbReference>
<feature type="binding site" evidence="8">
    <location>
        <position position="61"/>
    </location>
    <ligand>
        <name>(R)-pantoate</name>
        <dbReference type="ChEBI" id="CHEBI:15980"/>
    </ligand>
</feature>
<feature type="active site" description="Proton donor" evidence="8">
    <location>
        <position position="37"/>
    </location>
</feature>
<dbReference type="Gene3D" id="3.40.50.620">
    <property type="entry name" value="HUPs"/>
    <property type="match status" value="1"/>
</dbReference>
<feature type="binding site" evidence="8">
    <location>
        <begin position="186"/>
        <end position="189"/>
    </location>
    <ligand>
        <name>ATP</name>
        <dbReference type="ChEBI" id="CHEBI:30616"/>
    </ligand>
</feature>
<comment type="function">
    <text evidence="8">Catalyzes the condensation of pantoate with beta-alanine in an ATP-dependent reaction via a pantoyl-adenylate intermediate.</text>
</comment>
<reference evidence="9 10" key="1">
    <citation type="submission" date="2020-01" db="EMBL/GenBank/DDBJ databases">
        <title>Genome analysis.</title>
        <authorList>
            <person name="Wu S."/>
            <person name="Wang G."/>
        </authorList>
    </citation>
    <scope>NUCLEOTIDE SEQUENCE [LARGE SCALE GENOMIC DNA]</scope>
    <source>
        <strain evidence="9 10">SYL130</strain>
    </source>
</reference>
<dbReference type="RefSeq" id="WP_161819078.1">
    <property type="nucleotide sequence ID" value="NZ_JAACJS010000015.1"/>
</dbReference>
<feature type="binding site" evidence="8">
    <location>
        <position position="61"/>
    </location>
    <ligand>
        <name>beta-alanine</name>
        <dbReference type="ChEBI" id="CHEBI:57966"/>
    </ligand>
</feature>
<feature type="binding site" evidence="8">
    <location>
        <position position="178"/>
    </location>
    <ligand>
        <name>ATP</name>
        <dbReference type="ChEBI" id="CHEBI:30616"/>
    </ligand>
</feature>
<sequence length="284" mass="31323">MILFKTTPDIHNHLEKLRTGGSSIGFVPTMGALHAGHLSLVDQSKKNTNITVCSIFVNPTQFNDPQDFARYPVTLDQDLLLLEKAGCDIVFLPSVGEVYPNGTATGEKFDLGYLESILEGKYRPGHFQGVCQVVHRLLEIVRPDTLFLGRKDYQQCMVIKKLVALSGWNIALQFVPTLREPSGLAMSSRNMRLSGEDKEAATAIYRSLLYIKQNLRPGVVIPLVETARQQLINAGFSAIDYVTIADAETLEEIVTWNGKTKTVALVAAFIGGVRLIDNMIVSSE</sequence>
<comment type="pathway">
    <text evidence="1 8">Cofactor biosynthesis; (R)-pantothenate biosynthesis; (R)-pantothenate from (R)-pantoate and beta-alanine: step 1/1.</text>
</comment>
<dbReference type="PANTHER" id="PTHR21299:SF1">
    <property type="entry name" value="PANTOATE--BETA-ALANINE LIGASE"/>
    <property type="match status" value="1"/>
</dbReference>
<keyword evidence="5 8" id="KW-0547">Nucleotide-binding</keyword>
<comment type="subunit">
    <text evidence="8">Homodimer.</text>
</comment>
<comment type="similarity">
    <text evidence="2 8">Belongs to the pantothenate synthetase family.</text>
</comment>
<keyword evidence="6 8" id="KW-0067">ATP-binding</keyword>
<dbReference type="Pfam" id="PF02569">
    <property type="entry name" value="Pantoate_ligase"/>
    <property type="match status" value="1"/>
</dbReference>
<organism evidence="9 10">
    <name type="scientific">Sediminibacterium roseum</name>
    <dbReference type="NCBI Taxonomy" id="1978412"/>
    <lineage>
        <taxon>Bacteria</taxon>
        <taxon>Pseudomonadati</taxon>
        <taxon>Bacteroidota</taxon>
        <taxon>Chitinophagia</taxon>
        <taxon>Chitinophagales</taxon>
        <taxon>Chitinophagaceae</taxon>
        <taxon>Sediminibacterium</taxon>
    </lineage>
</organism>
<dbReference type="Proteomes" id="UP000753802">
    <property type="component" value="Unassembled WGS sequence"/>
</dbReference>
<evidence type="ECO:0000313" key="10">
    <source>
        <dbReference type="Proteomes" id="UP000753802"/>
    </source>
</evidence>
<evidence type="ECO:0000256" key="1">
    <source>
        <dbReference type="ARBA" id="ARBA00004990"/>
    </source>
</evidence>
<feature type="binding site" evidence="8">
    <location>
        <position position="155"/>
    </location>
    <ligand>
        <name>(R)-pantoate</name>
        <dbReference type="ChEBI" id="CHEBI:15980"/>
    </ligand>
</feature>
<dbReference type="InterPro" id="IPR014729">
    <property type="entry name" value="Rossmann-like_a/b/a_fold"/>
</dbReference>
<gene>
    <name evidence="8" type="primary">panC</name>
    <name evidence="9" type="ORF">GWC95_12580</name>
</gene>
<evidence type="ECO:0000313" key="9">
    <source>
        <dbReference type="EMBL" id="NCI50766.1"/>
    </source>
</evidence>
<dbReference type="InterPro" id="IPR003721">
    <property type="entry name" value="Pantoate_ligase"/>
</dbReference>
<keyword evidence="10" id="KW-1185">Reference proteome</keyword>
<evidence type="ECO:0000256" key="4">
    <source>
        <dbReference type="ARBA" id="ARBA00022655"/>
    </source>
</evidence>
<dbReference type="GO" id="GO:0004592">
    <property type="term" value="F:pantoate-beta-alanine ligase activity"/>
    <property type="evidence" value="ECO:0007669"/>
    <property type="project" value="UniProtKB-EC"/>
</dbReference>
<feature type="binding site" evidence="8">
    <location>
        <begin position="30"/>
        <end position="37"/>
    </location>
    <ligand>
        <name>ATP</name>
        <dbReference type="ChEBI" id="CHEBI:30616"/>
    </ligand>
</feature>
<evidence type="ECO:0000256" key="5">
    <source>
        <dbReference type="ARBA" id="ARBA00022741"/>
    </source>
</evidence>
<accession>A0ABX0A0S8</accession>
<evidence type="ECO:0000256" key="3">
    <source>
        <dbReference type="ARBA" id="ARBA00022598"/>
    </source>
</evidence>
<comment type="miscellaneous">
    <text evidence="8">The reaction proceeds by a bi uni uni bi ping pong mechanism.</text>
</comment>
<evidence type="ECO:0000256" key="8">
    <source>
        <dbReference type="HAMAP-Rule" id="MF_00158"/>
    </source>
</evidence>
<keyword evidence="3 8" id="KW-0436">Ligase</keyword>
<comment type="catalytic activity">
    <reaction evidence="7 8">
        <text>(R)-pantoate + beta-alanine + ATP = (R)-pantothenate + AMP + diphosphate + H(+)</text>
        <dbReference type="Rhea" id="RHEA:10912"/>
        <dbReference type="ChEBI" id="CHEBI:15378"/>
        <dbReference type="ChEBI" id="CHEBI:15980"/>
        <dbReference type="ChEBI" id="CHEBI:29032"/>
        <dbReference type="ChEBI" id="CHEBI:30616"/>
        <dbReference type="ChEBI" id="CHEBI:33019"/>
        <dbReference type="ChEBI" id="CHEBI:57966"/>
        <dbReference type="ChEBI" id="CHEBI:456215"/>
        <dbReference type="EC" id="6.3.2.1"/>
    </reaction>
</comment>
<name>A0ABX0A0S8_9BACT</name>
<dbReference type="SUPFAM" id="SSF52374">
    <property type="entry name" value="Nucleotidylyl transferase"/>
    <property type="match status" value="1"/>
</dbReference>
<proteinExistence type="inferred from homology"/>
<dbReference type="HAMAP" id="MF_00158">
    <property type="entry name" value="PanC"/>
    <property type="match status" value="1"/>
</dbReference>
<evidence type="ECO:0000256" key="6">
    <source>
        <dbReference type="ARBA" id="ARBA00022840"/>
    </source>
</evidence>
<dbReference type="Gene3D" id="3.30.1300.10">
    <property type="entry name" value="Pantoate-beta-alanine ligase, C-terminal domain"/>
    <property type="match status" value="1"/>
</dbReference>
<dbReference type="NCBIfam" id="TIGR00018">
    <property type="entry name" value="panC"/>
    <property type="match status" value="1"/>
</dbReference>
<feature type="binding site" evidence="8">
    <location>
        <begin position="149"/>
        <end position="152"/>
    </location>
    <ligand>
        <name>ATP</name>
        <dbReference type="ChEBI" id="CHEBI:30616"/>
    </ligand>
</feature>
<dbReference type="PANTHER" id="PTHR21299">
    <property type="entry name" value="CYTIDYLATE KINASE/PANTOATE-BETA-ALANINE LIGASE"/>
    <property type="match status" value="1"/>
</dbReference>
<dbReference type="EC" id="6.3.2.1" evidence="8"/>
<evidence type="ECO:0000256" key="2">
    <source>
        <dbReference type="ARBA" id="ARBA00009256"/>
    </source>
</evidence>
<protein>
    <recommendedName>
        <fullName evidence="8">Pantothenate synthetase</fullName>
        <shortName evidence="8">PS</shortName>
        <ecNumber evidence="8">6.3.2.1</ecNumber>
    </recommendedName>
    <alternativeName>
        <fullName evidence="8">Pantoate--beta-alanine ligase</fullName>
    </alternativeName>
    <alternativeName>
        <fullName evidence="8">Pantoate-activating enzyme</fullName>
    </alternativeName>
</protein>
<comment type="caution">
    <text evidence="9">The sequence shown here is derived from an EMBL/GenBank/DDBJ whole genome shotgun (WGS) entry which is preliminary data.</text>
</comment>
<comment type="subcellular location">
    <subcellularLocation>
        <location evidence="8">Cytoplasm</location>
    </subcellularLocation>
</comment>